<dbReference type="InterPro" id="IPR001633">
    <property type="entry name" value="EAL_dom"/>
</dbReference>
<feature type="transmembrane region" description="Helical" evidence="1">
    <location>
        <begin position="201"/>
        <end position="223"/>
    </location>
</feature>
<feature type="transmembrane region" description="Helical" evidence="1">
    <location>
        <begin position="168"/>
        <end position="189"/>
    </location>
</feature>
<keyword evidence="5" id="KW-1185">Reference proteome</keyword>
<dbReference type="NCBIfam" id="TIGR00254">
    <property type="entry name" value="GGDEF"/>
    <property type="match status" value="1"/>
</dbReference>
<evidence type="ECO:0000259" key="2">
    <source>
        <dbReference type="PROSITE" id="PS50883"/>
    </source>
</evidence>
<keyword evidence="1" id="KW-0472">Membrane</keyword>
<feature type="transmembrane region" description="Helical" evidence="1">
    <location>
        <begin position="79"/>
        <end position="97"/>
    </location>
</feature>
<dbReference type="InterPro" id="IPR035919">
    <property type="entry name" value="EAL_sf"/>
</dbReference>
<proteinExistence type="predicted"/>
<evidence type="ECO:0000313" key="5">
    <source>
        <dbReference type="Proteomes" id="UP000542742"/>
    </source>
</evidence>
<dbReference type="RefSeq" id="WP_184949482.1">
    <property type="nucleotide sequence ID" value="NZ_BOMC01000084.1"/>
</dbReference>
<dbReference type="SMART" id="SM00267">
    <property type="entry name" value="GGDEF"/>
    <property type="match status" value="1"/>
</dbReference>
<keyword evidence="1" id="KW-1133">Transmembrane helix</keyword>
<gene>
    <name evidence="4" type="ORF">BKA14_000680</name>
</gene>
<dbReference type="CDD" id="cd01949">
    <property type="entry name" value="GGDEF"/>
    <property type="match status" value="1"/>
</dbReference>
<accession>A0A7W7FZH6</accession>
<protein>
    <submittedName>
        <fullName evidence="4">Diguanylate cyclase (GGDEF)-like protein</fullName>
    </submittedName>
</protein>
<dbReference type="Gene3D" id="3.30.70.270">
    <property type="match status" value="1"/>
</dbReference>
<feature type="transmembrane region" description="Helical" evidence="1">
    <location>
        <begin position="301"/>
        <end position="318"/>
    </location>
</feature>
<dbReference type="InterPro" id="IPR029787">
    <property type="entry name" value="Nucleotide_cyclase"/>
</dbReference>
<feature type="transmembrane region" description="Helical" evidence="1">
    <location>
        <begin position="40"/>
        <end position="59"/>
    </location>
</feature>
<reference evidence="4 5" key="1">
    <citation type="submission" date="2020-08" db="EMBL/GenBank/DDBJ databases">
        <title>Sequencing the genomes of 1000 actinobacteria strains.</title>
        <authorList>
            <person name="Klenk H.-P."/>
        </authorList>
    </citation>
    <scope>NUCLEOTIDE SEQUENCE [LARGE SCALE GENOMIC DNA]</scope>
    <source>
        <strain evidence="4 5">DSM 45518</strain>
    </source>
</reference>
<dbReference type="PANTHER" id="PTHR44757">
    <property type="entry name" value="DIGUANYLATE CYCLASE DGCP"/>
    <property type="match status" value="1"/>
</dbReference>
<evidence type="ECO:0000259" key="3">
    <source>
        <dbReference type="PROSITE" id="PS50887"/>
    </source>
</evidence>
<name>A0A7W7FZH6_9ACTN</name>
<evidence type="ECO:0000256" key="1">
    <source>
        <dbReference type="SAM" id="Phobius"/>
    </source>
</evidence>
<organism evidence="4 5">
    <name type="scientific">Paractinoplanes abujensis</name>
    <dbReference type="NCBI Taxonomy" id="882441"/>
    <lineage>
        <taxon>Bacteria</taxon>
        <taxon>Bacillati</taxon>
        <taxon>Actinomycetota</taxon>
        <taxon>Actinomycetes</taxon>
        <taxon>Micromonosporales</taxon>
        <taxon>Micromonosporaceae</taxon>
        <taxon>Paractinoplanes</taxon>
    </lineage>
</organism>
<comment type="caution">
    <text evidence="4">The sequence shown here is derived from an EMBL/GenBank/DDBJ whole genome shotgun (WGS) entry which is preliminary data.</text>
</comment>
<feature type="transmembrane region" description="Helical" evidence="1">
    <location>
        <begin position="273"/>
        <end position="289"/>
    </location>
</feature>
<dbReference type="Pfam" id="PF00990">
    <property type="entry name" value="GGDEF"/>
    <property type="match status" value="1"/>
</dbReference>
<dbReference type="CDD" id="cd01948">
    <property type="entry name" value="EAL"/>
    <property type="match status" value="1"/>
</dbReference>
<dbReference type="PROSITE" id="PS50887">
    <property type="entry name" value="GGDEF"/>
    <property type="match status" value="1"/>
</dbReference>
<dbReference type="SMART" id="SM00052">
    <property type="entry name" value="EAL"/>
    <property type="match status" value="1"/>
</dbReference>
<dbReference type="InterPro" id="IPR000160">
    <property type="entry name" value="GGDEF_dom"/>
</dbReference>
<sequence length="768" mass="81744">MTGPVGPAARRAGTGLAPLLLAAAATVAVAVWLAVREPHAVALGYVGGPVAMAGAAWSLQRIGAMVMLPRVMRAFWRQLGHAAIILVLSSSTALALANNNAGMSLYVAVPMLTGMFWTMSAFLRLPMTDRAPLSWLRVVLDGATVAVAAGLVFWYVVLSSAPPGTDLATRATAATVGVAGVLCLVVIGKAGGRADGPIDPVALRLLTAAPIVAVALAVLLIAGNDFSRLLISVGGSPLVALSFTSAAYRQRRVLNRTGAEPAPRAPRRSRTELVPFLAVGGTGVLVTYVSVHEMTSRQRTLIFASVVIAVLVAARVLLGLRDNRRMLTGLRDQQAELARLAMTDPLTELANRTRFVAVLTERLAAHKPATVLLIDIDDFKMVNDTMGPALGDQLLYQVAQRLRENGAAKELPARLGGDEFAVLLDVEEVTSAEEAATRILQALAEPFRVGEHQLLAHASLGVAIAGPGDSADEVLRNADIAMYAAKEGGKAAWTRFEPRMRQDVVNHARLGSELHNAIIRHELFLLYQPVFDIVTGRLHGAEALVRWKHPTRGFVSPGDFIPVAERSGLIVPLGSWVLREACEQLARWHRDHGDGAIKAINVNVAVRQLRESGFVDEVAAVLSETGLMPQNLVLEVTESSVADGRQVRETLHALHEMGVRLALDDFGTGSSSLSLLRAFPVDVLKLDKSFVDGITEGADRGRLAVAAAVAQLAEYLQLSAVAEGIESESQLIRLREMGYRLGQGFFMSKPLPAEEAGALMATPAPVVA</sequence>
<dbReference type="InterPro" id="IPR052155">
    <property type="entry name" value="Biofilm_reg_signaling"/>
</dbReference>
<feature type="transmembrane region" description="Helical" evidence="1">
    <location>
        <begin position="135"/>
        <end position="156"/>
    </location>
</feature>
<dbReference type="PROSITE" id="PS50883">
    <property type="entry name" value="EAL"/>
    <property type="match status" value="1"/>
</dbReference>
<dbReference type="Pfam" id="PF00563">
    <property type="entry name" value="EAL"/>
    <property type="match status" value="1"/>
</dbReference>
<evidence type="ECO:0000313" key="4">
    <source>
        <dbReference type="EMBL" id="MBB4690532.1"/>
    </source>
</evidence>
<dbReference type="AlphaFoldDB" id="A0A7W7FZH6"/>
<dbReference type="Proteomes" id="UP000542742">
    <property type="component" value="Unassembled WGS sequence"/>
</dbReference>
<feature type="domain" description="GGDEF" evidence="3">
    <location>
        <begin position="367"/>
        <end position="498"/>
    </location>
</feature>
<feature type="transmembrane region" description="Helical" evidence="1">
    <location>
        <begin position="12"/>
        <end position="34"/>
    </location>
</feature>
<keyword evidence="1" id="KW-0812">Transmembrane</keyword>
<dbReference type="Gene3D" id="3.20.20.450">
    <property type="entry name" value="EAL domain"/>
    <property type="match status" value="1"/>
</dbReference>
<dbReference type="InterPro" id="IPR043128">
    <property type="entry name" value="Rev_trsase/Diguanyl_cyclase"/>
</dbReference>
<feature type="domain" description="EAL" evidence="2">
    <location>
        <begin position="507"/>
        <end position="764"/>
    </location>
</feature>
<dbReference type="SUPFAM" id="SSF141868">
    <property type="entry name" value="EAL domain-like"/>
    <property type="match status" value="1"/>
</dbReference>
<dbReference type="PANTHER" id="PTHR44757:SF2">
    <property type="entry name" value="BIOFILM ARCHITECTURE MAINTENANCE PROTEIN MBAA"/>
    <property type="match status" value="1"/>
</dbReference>
<feature type="transmembrane region" description="Helical" evidence="1">
    <location>
        <begin position="103"/>
        <end position="123"/>
    </location>
</feature>
<dbReference type="SUPFAM" id="SSF55073">
    <property type="entry name" value="Nucleotide cyclase"/>
    <property type="match status" value="1"/>
</dbReference>
<feature type="transmembrane region" description="Helical" evidence="1">
    <location>
        <begin position="229"/>
        <end position="248"/>
    </location>
</feature>
<dbReference type="EMBL" id="JACHMF010000001">
    <property type="protein sequence ID" value="MBB4690532.1"/>
    <property type="molecule type" value="Genomic_DNA"/>
</dbReference>